<feature type="domain" description="Acyl-CoA dehydrogenase/oxidase C-terminal" evidence="6">
    <location>
        <begin position="230"/>
        <end position="375"/>
    </location>
</feature>
<dbReference type="PANTHER" id="PTHR43884:SF12">
    <property type="entry name" value="ISOVALERYL-COA DEHYDROGENASE, MITOCHONDRIAL-RELATED"/>
    <property type="match status" value="1"/>
</dbReference>
<evidence type="ECO:0000259" key="6">
    <source>
        <dbReference type="Pfam" id="PF00441"/>
    </source>
</evidence>
<evidence type="ECO:0000256" key="1">
    <source>
        <dbReference type="ARBA" id="ARBA00001974"/>
    </source>
</evidence>
<dbReference type="SUPFAM" id="SSF56645">
    <property type="entry name" value="Acyl-CoA dehydrogenase NM domain-like"/>
    <property type="match status" value="1"/>
</dbReference>
<accession>A0ABV1HPA1</accession>
<protein>
    <submittedName>
        <fullName evidence="9">Acyl-CoA dehydrogenase family protein</fullName>
    </submittedName>
</protein>
<organism evidence="9 10">
    <name type="scientific">Ventrimonas faecis</name>
    <dbReference type="NCBI Taxonomy" id="3133170"/>
    <lineage>
        <taxon>Bacteria</taxon>
        <taxon>Bacillati</taxon>
        <taxon>Bacillota</taxon>
        <taxon>Clostridia</taxon>
        <taxon>Lachnospirales</taxon>
        <taxon>Lachnospiraceae</taxon>
        <taxon>Ventrimonas</taxon>
    </lineage>
</organism>
<evidence type="ECO:0000256" key="2">
    <source>
        <dbReference type="ARBA" id="ARBA00009347"/>
    </source>
</evidence>
<dbReference type="PIRSF" id="PIRSF016578">
    <property type="entry name" value="HsaA"/>
    <property type="match status" value="1"/>
</dbReference>
<dbReference type="PANTHER" id="PTHR43884">
    <property type="entry name" value="ACYL-COA DEHYDROGENASE"/>
    <property type="match status" value="1"/>
</dbReference>
<evidence type="ECO:0000313" key="9">
    <source>
        <dbReference type="EMBL" id="MEQ2563896.1"/>
    </source>
</evidence>
<keyword evidence="3 5" id="KW-0285">Flavoprotein</keyword>
<dbReference type="EMBL" id="JBBMFJ010000027">
    <property type="protein sequence ID" value="MEQ2563896.1"/>
    <property type="molecule type" value="Genomic_DNA"/>
</dbReference>
<dbReference type="InterPro" id="IPR013786">
    <property type="entry name" value="AcylCoA_DH/ox_N"/>
</dbReference>
<dbReference type="InterPro" id="IPR037069">
    <property type="entry name" value="AcylCoA_DH/ox_N_sf"/>
</dbReference>
<keyword evidence="10" id="KW-1185">Reference proteome</keyword>
<evidence type="ECO:0000256" key="5">
    <source>
        <dbReference type="RuleBase" id="RU362125"/>
    </source>
</evidence>
<evidence type="ECO:0000259" key="8">
    <source>
        <dbReference type="Pfam" id="PF02771"/>
    </source>
</evidence>
<dbReference type="Gene3D" id="1.10.540.10">
    <property type="entry name" value="Acyl-CoA dehydrogenase/oxidase, N-terminal domain"/>
    <property type="match status" value="1"/>
</dbReference>
<evidence type="ECO:0000259" key="7">
    <source>
        <dbReference type="Pfam" id="PF02770"/>
    </source>
</evidence>
<dbReference type="Gene3D" id="1.20.140.10">
    <property type="entry name" value="Butyryl-CoA Dehydrogenase, subunit A, domain 3"/>
    <property type="match status" value="1"/>
</dbReference>
<evidence type="ECO:0000256" key="4">
    <source>
        <dbReference type="ARBA" id="ARBA00022827"/>
    </source>
</evidence>
<dbReference type="Proteomes" id="UP001437460">
    <property type="component" value="Unassembled WGS sequence"/>
</dbReference>
<evidence type="ECO:0000313" key="10">
    <source>
        <dbReference type="Proteomes" id="UP001437460"/>
    </source>
</evidence>
<comment type="similarity">
    <text evidence="2 5">Belongs to the acyl-CoA dehydrogenase family.</text>
</comment>
<dbReference type="InterPro" id="IPR046373">
    <property type="entry name" value="Acyl-CoA_Oxase/DH_mid-dom_sf"/>
</dbReference>
<keyword evidence="4 5" id="KW-0274">FAD</keyword>
<dbReference type="PROSITE" id="PS00073">
    <property type="entry name" value="ACYL_COA_DH_2"/>
    <property type="match status" value="1"/>
</dbReference>
<dbReference type="InterPro" id="IPR006091">
    <property type="entry name" value="Acyl-CoA_Oxase/DH_mid-dom"/>
</dbReference>
<comment type="cofactor">
    <cofactor evidence="1 5">
        <name>FAD</name>
        <dbReference type="ChEBI" id="CHEBI:57692"/>
    </cofactor>
</comment>
<evidence type="ECO:0000256" key="3">
    <source>
        <dbReference type="ARBA" id="ARBA00022630"/>
    </source>
</evidence>
<dbReference type="Gene3D" id="2.40.110.10">
    <property type="entry name" value="Butyryl-CoA Dehydrogenase, subunit A, domain 2"/>
    <property type="match status" value="1"/>
</dbReference>
<dbReference type="InterPro" id="IPR036250">
    <property type="entry name" value="AcylCo_DH-like_C"/>
</dbReference>
<keyword evidence="5" id="KW-0560">Oxidoreductase</keyword>
<name>A0ABV1HPA1_9FIRM</name>
<dbReference type="Pfam" id="PF02771">
    <property type="entry name" value="Acyl-CoA_dh_N"/>
    <property type="match status" value="1"/>
</dbReference>
<dbReference type="Pfam" id="PF02770">
    <property type="entry name" value="Acyl-CoA_dh_M"/>
    <property type="match status" value="1"/>
</dbReference>
<dbReference type="InterPro" id="IPR009075">
    <property type="entry name" value="AcylCo_DH/oxidase_C"/>
</dbReference>
<proteinExistence type="inferred from homology"/>
<comment type="caution">
    <text evidence="9">The sequence shown here is derived from an EMBL/GenBank/DDBJ whole genome shotgun (WGS) entry which is preliminary data.</text>
</comment>
<reference evidence="9 10" key="1">
    <citation type="submission" date="2024-03" db="EMBL/GenBank/DDBJ databases">
        <title>Human intestinal bacterial collection.</title>
        <authorList>
            <person name="Pauvert C."/>
            <person name="Hitch T.C.A."/>
            <person name="Clavel T."/>
        </authorList>
    </citation>
    <scope>NUCLEOTIDE SEQUENCE [LARGE SCALE GENOMIC DNA]</scope>
    <source>
        <strain evidence="9 10">CLA-AP-H27</strain>
    </source>
</reference>
<sequence length="382" mass="42152">MHNYFLLSDTEKDLQMMVREFMEKEVAPGLGEYDEKSYIPDEIVQMGIDMGLHCMNIPAEYGGMGLTAREMSIIREEIGKVDAGFSVTMGNNCLGVTPTMIFGTEEQKKYVADIVVPGGFNPFCLTEPQAGSDATAIRTTAKKDGDDYIINGRKCFITNGDRGDIYIVFAYTDKEKGINGGMSAFLVERNLPGVSVGKHENKMGLRTNSTCDVIFEDVRVPKRNLVGEEGKGYQIAMKTLERSRPLGSATSVGICQSVIDLCIKYANDRVVFGKPLAAKQAIKFMVADMEIQTQAARQMVMYASDLIDHGIYDGTTGSCVKAFCSDTAMKVTTDGVQIFGGYGYSKEYPMEKKMRDAKLFQIFEGTNQIQRVVISGSLFKRS</sequence>
<dbReference type="PROSITE" id="PS00072">
    <property type="entry name" value="ACYL_COA_DH_1"/>
    <property type="match status" value="1"/>
</dbReference>
<dbReference type="Pfam" id="PF00441">
    <property type="entry name" value="Acyl-CoA_dh_1"/>
    <property type="match status" value="1"/>
</dbReference>
<dbReference type="InterPro" id="IPR006089">
    <property type="entry name" value="Acyl-CoA_DH_CS"/>
</dbReference>
<dbReference type="RefSeq" id="WP_349229972.1">
    <property type="nucleotide sequence ID" value="NZ_JBBMFJ010000027.1"/>
</dbReference>
<dbReference type="InterPro" id="IPR009100">
    <property type="entry name" value="AcylCoA_DH/oxidase_NM_dom_sf"/>
</dbReference>
<feature type="domain" description="Acyl-CoA oxidase/dehydrogenase middle" evidence="7">
    <location>
        <begin position="123"/>
        <end position="218"/>
    </location>
</feature>
<dbReference type="SUPFAM" id="SSF47203">
    <property type="entry name" value="Acyl-CoA dehydrogenase C-terminal domain-like"/>
    <property type="match status" value="1"/>
</dbReference>
<feature type="domain" description="Acyl-CoA dehydrogenase/oxidase N-terminal" evidence="8">
    <location>
        <begin position="8"/>
        <end position="110"/>
    </location>
</feature>
<gene>
    <name evidence="9" type="ORF">WMO41_12110</name>
</gene>